<evidence type="ECO:0000256" key="1">
    <source>
        <dbReference type="SAM" id="Phobius"/>
    </source>
</evidence>
<name>A0A1I3KSM5_9ACTN</name>
<organism evidence="2 3">
    <name type="scientific">Nocardioides psychrotolerans</name>
    <dbReference type="NCBI Taxonomy" id="1005945"/>
    <lineage>
        <taxon>Bacteria</taxon>
        <taxon>Bacillati</taxon>
        <taxon>Actinomycetota</taxon>
        <taxon>Actinomycetes</taxon>
        <taxon>Propionibacteriales</taxon>
        <taxon>Nocardioidaceae</taxon>
        <taxon>Nocardioides</taxon>
    </lineage>
</organism>
<protein>
    <submittedName>
        <fullName evidence="2">Uncharacterized protein</fullName>
    </submittedName>
</protein>
<dbReference type="OrthoDB" id="3829203at2"/>
<evidence type="ECO:0000313" key="2">
    <source>
        <dbReference type="EMBL" id="SFI75348.1"/>
    </source>
</evidence>
<reference evidence="2 3" key="1">
    <citation type="submission" date="2016-10" db="EMBL/GenBank/DDBJ databases">
        <authorList>
            <person name="de Groot N.N."/>
        </authorList>
    </citation>
    <scope>NUCLEOTIDE SEQUENCE [LARGE SCALE GENOMIC DNA]</scope>
    <source>
        <strain evidence="2 3">CGMCC 1.11156</strain>
    </source>
</reference>
<gene>
    <name evidence="2" type="ORF">SAMN05216561_112129</name>
</gene>
<dbReference type="RefSeq" id="WP_091114917.1">
    <property type="nucleotide sequence ID" value="NZ_BKAF01000014.1"/>
</dbReference>
<dbReference type="Proteomes" id="UP000198649">
    <property type="component" value="Unassembled WGS sequence"/>
</dbReference>
<keyword evidence="1" id="KW-0472">Membrane</keyword>
<accession>A0A1I3KSM5</accession>
<dbReference type="STRING" id="1005945.SAMN05216561_112129"/>
<keyword evidence="1" id="KW-1133">Transmembrane helix</keyword>
<feature type="transmembrane region" description="Helical" evidence="1">
    <location>
        <begin position="150"/>
        <end position="172"/>
    </location>
</feature>
<evidence type="ECO:0000313" key="3">
    <source>
        <dbReference type="Proteomes" id="UP000198649"/>
    </source>
</evidence>
<feature type="transmembrane region" description="Helical" evidence="1">
    <location>
        <begin position="113"/>
        <end position="130"/>
    </location>
</feature>
<feature type="transmembrane region" description="Helical" evidence="1">
    <location>
        <begin position="85"/>
        <end position="106"/>
    </location>
</feature>
<proteinExistence type="predicted"/>
<sequence length="219" mass="23469">MAGRTLRFGLRIHTLSRDTSEAVWVHAPWLLSLRSELSNDQTTYAPARELEVSPHLWAGVGPVRGGAGLTGRSPSVCHPGEVDDVTWGALTLALTLLGGIWTWYAYQRRGLAAALKSAGITLLPLAAYLTESLQMLTRIVGAVGDWATTLVFNPFVWLGVITAGVAVVLFGAGRALEARREVTPRAVAPDTLPARGRGKPAIDDDLAEIEALLRKRGIS</sequence>
<dbReference type="AlphaFoldDB" id="A0A1I3KSM5"/>
<keyword evidence="3" id="KW-1185">Reference proteome</keyword>
<keyword evidence="1" id="KW-0812">Transmembrane</keyword>
<dbReference type="EMBL" id="FOQG01000012">
    <property type="protein sequence ID" value="SFI75348.1"/>
    <property type="molecule type" value="Genomic_DNA"/>
</dbReference>